<proteinExistence type="predicted"/>
<dbReference type="SUPFAM" id="SSF56112">
    <property type="entry name" value="Protein kinase-like (PK-like)"/>
    <property type="match status" value="1"/>
</dbReference>
<organism evidence="2 3">
    <name type="scientific">Paraglomus brasilianum</name>
    <dbReference type="NCBI Taxonomy" id="144538"/>
    <lineage>
        <taxon>Eukaryota</taxon>
        <taxon>Fungi</taxon>
        <taxon>Fungi incertae sedis</taxon>
        <taxon>Mucoromycota</taxon>
        <taxon>Glomeromycotina</taxon>
        <taxon>Glomeromycetes</taxon>
        <taxon>Paraglomerales</taxon>
        <taxon>Paraglomeraceae</taxon>
        <taxon>Paraglomus</taxon>
    </lineage>
</organism>
<protein>
    <submittedName>
        <fullName evidence="2">9278_t:CDS:1</fullName>
    </submittedName>
</protein>
<dbReference type="OrthoDB" id="2419636at2759"/>
<dbReference type="Proteomes" id="UP000789739">
    <property type="component" value="Unassembled WGS sequence"/>
</dbReference>
<comment type="caution">
    <text evidence="2">The sequence shown here is derived from an EMBL/GenBank/DDBJ whole genome shotgun (WGS) entry which is preliminary data.</text>
</comment>
<dbReference type="EMBL" id="CAJVPI010000014">
    <property type="protein sequence ID" value="CAG8455828.1"/>
    <property type="molecule type" value="Genomic_DNA"/>
</dbReference>
<evidence type="ECO:0000313" key="2">
    <source>
        <dbReference type="EMBL" id="CAG8455828.1"/>
    </source>
</evidence>
<evidence type="ECO:0000313" key="3">
    <source>
        <dbReference type="Proteomes" id="UP000789739"/>
    </source>
</evidence>
<keyword evidence="3" id="KW-1185">Reference proteome</keyword>
<dbReference type="InterPro" id="IPR011009">
    <property type="entry name" value="Kinase-like_dom_sf"/>
</dbReference>
<feature type="region of interest" description="Disordered" evidence="1">
    <location>
        <begin position="1"/>
        <end position="20"/>
    </location>
</feature>
<reference evidence="2" key="1">
    <citation type="submission" date="2021-06" db="EMBL/GenBank/DDBJ databases">
        <authorList>
            <person name="Kallberg Y."/>
            <person name="Tangrot J."/>
            <person name="Rosling A."/>
        </authorList>
    </citation>
    <scope>NUCLEOTIDE SEQUENCE</scope>
    <source>
        <strain evidence="2">BR232B</strain>
    </source>
</reference>
<gene>
    <name evidence="2" type="ORF">PBRASI_LOCUS308</name>
</gene>
<evidence type="ECO:0000256" key="1">
    <source>
        <dbReference type="SAM" id="MobiDB-lite"/>
    </source>
</evidence>
<dbReference type="AlphaFoldDB" id="A0A9N8VP11"/>
<accession>A0A9N8VP11</accession>
<feature type="compositionally biased region" description="Low complexity" evidence="1">
    <location>
        <begin position="10"/>
        <end position="20"/>
    </location>
</feature>
<name>A0A9N8VP11_9GLOM</name>
<sequence>MYKTNVGKYSTSPASTSPAASLSFCEGKVSSKRTLWLANICRKTKEDDEKIVIKYVERYCEDAHRLCASENLAPQLLYVGPRMPGGYQMITMEYIEGTMLHNFSKCDPASIYEDLEKAITQVLHPQELVFADLRPPNILVVPRMASIE</sequence>